<protein>
    <submittedName>
        <fullName evidence="1">12201_t:CDS:1</fullName>
    </submittedName>
</protein>
<dbReference type="SUPFAM" id="SSF51735">
    <property type="entry name" value="NAD(P)-binding Rossmann-fold domains"/>
    <property type="match status" value="1"/>
</dbReference>
<evidence type="ECO:0000313" key="2">
    <source>
        <dbReference type="Proteomes" id="UP000789831"/>
    </source>
</evidence>
<dbReference type="AlphaFoldDB" id="A0A9N9DI81"/>
<evidence type="ECO:0000313" key="1">
    <source>
        <dbReference type="EMBL" id="CAG8642029.1"/>
    </source>
</evidence>
<gene>
    <name evidence="1" type="ORF">AGERDE_LOCUS11019</name>
</gene>
<dbReference type="Proteomes" id="UP000789831">
    <property type="component" value="Unassembled WGS sequence"/>
</dbReference>
<dbReference type="PANTHER" id="PTHR47129">
    <property type="entry name" value="QUINONE OXIDOREDUCTASE 2"/>
    <property type="match status" value="1"/>
</dbReference>
<dbReference type="EMBL" id="CAJVPL010004029">
    <property type="protein sequence ID" value="CAG8642029.1"/>
    <property type="molecule type" value="Genomic_DNA"/>
</dbReference>
<reference evidence="1" key="1">
    <citation type="submission" date="2021-06" db="EMBL/GenBank/DDBJ databases">
        <authorList>
            <person name="Kallberg Y."/>
            <person name="Tangrot J."/>
            <person name="Rosling A."/>
        </authorList>
    </citation>
    <scope>NUCLEOTIDE SEQUENCE</scope>
    <source>
        <strain evidence="1">MT106</strain>
    </source>
</reference>
<dbReference type="OrthoDB" id="10254221at2759"/>
<proteinExistence type="predicted"/>
<keyword evidence="2" id="KW-1185">Reference proteome</keyword>
<dbReference type="PANTHER" id="PTHR47129:SF1">
    <property type="entry name" value="NMRA-LIKE DOMAIN-CONTAINING PROTEIN"/>
    <property type="match status" value="1"/>
</dbReference>
<organism evidence="1 2">
    <name type="scientific">Ambispora gerdemannii</name>
    <dbReference type="NCBI Taxonomy" id="144530"/>
    <lineage>
        <taxon>Eukaryota</taxon>
        <taxon>Fungi</taxon>
        <taxon>Fungi incertae sedis</taxon>
        <taxon>Mucoromycota</taxon>
        <taxon>Glomeromycotina</taxon>
        <taxon>Glomeromycetes</taxon>
        <taxon>Archaeosporales</taxon>
        <taxon>Ambisporaceae</taxon>
        <taxon>Ambispora</taxon>
    </lineage>
</organism>
<dbReference type="InterPro" id="IPR036291">
    <property type="entry name" value="NAD(P)-bd_dom_sf"/>
</dbReference>
<sequence length="317" mass="36893">MSIHGIIKKKHQSFHVSNNNFNKQNTIAFTATDRFLGNSIARGFLQQIDRASTRNNHFHNVNIVALSSVPDDPNLDELAIFGVNIKRTDFEDRESLQRALFGVDFLVVVPESNTGRVRDAEVLAKAARHQDIKSVIVVSIQGADEGRTQTHEEFRQIEKIWRNEFESVVFLSDIIREENTLPLTLNEETDEFSLINLQNVIETLHALTFDESGRLLPQLSREDEQKIYILTEDSYSPRDIIEIFNDLTNFHAAVNVNYEQVDRSFLRDLLKTIRDDKAFFRNDPNTRREQIECQRLLFNNTFDPRQFLPLRETEIRF</sequence>
<dbReference type="Gene3D" id="3.40.50.720">
    <property type="entry name" value="NAD(P)-binding Rossmann-like Domain"/>
    <property type="match status" value="1"/>
</dbReference>
<feature type="non-terminal residue" evidence="1">
    <location>
        <position position="317"/>
    </location>
</feature>
<dbReference type="InterPro" id="IPR052718">
    <property type="entry name" value="NmrA-type_oxidoreductase"/>
</dbReference>
<comment type="caution">
    <text evidence="1">The sequence shown here is derived from an EMBL/GenBank/DDBJ whole genome shotgun (WGS) entry which is preliminary data.</text>
</comment>
<name>A0A9N9DI81_9GLOM</name>
<accession>A0A9N9DI81</accession>